<organism evidence="3 4">
    <name type="scientific">Microbacterium horticulturae</name>
    <dbReference type="NCBI Taxonomy" id="3028316"/>
    <lineage>
        <taxon>Bacteria</taxon>
        <taxon>Bacillati</taxon>
        <taxon>Actinomycetota</taxon>
        <taxon>Actinomycetes</taxon>
        <taxon>Micrococcales</taxon>
        <taxon>Microbacteriaceae</taxon>
        <taxon>Microbacterium</taxon>
    </lineage>
</organism>
<keyword evidence="1" id="KW-0812">Transmembrane</keyword>
<evidence type="ECO:0000256" key="1">
    <source>
        <dbReference type="SAM" id="Phobius"/>
    </source>
</evidence>
<feature type="transmembrane region" description="Helical" evidence="1">
    <location>
        <begin position="304"/>
        <end position="324"/>
    </location>
</feature>
<feature type="transmembrane region" description="Helical" evidence="1">
    <location>
        <begin position="260"/>
        <end position="277"/>
    </location>
</feature>
<gene>
    <name evidence="3" type="ORF">PU630_16970</name>
</gene>
<dbReference type="Proteomes" id="UP001214553">
    <property type="component" value="Chromosome"/>
</dbReference>
<feature type="transmembrane region" description="Helical" evidence="1">
    <location>
        <begin position="197"/>
        <end position="216"/>
    </location>
</feature>
<feature type="transmembrane region" description="Helical" evidence="1">
    <location>
        <begin position="107"/>
        <end position="132"/>
    </location>
</feature>
<reference evidence="3 4" key="1">
    <citation type="submission" date="2023-03" db="EMBL/GenBank/DDBJ databases">
        <title>Genome sequence of Microbacterium sp. KACC 23027.</title>
        <authorList>
            <person name="Kim S."/>
            <person name="Heo J."/>
            <person name="Kwon S.-W."/>
        </authorList>
    </citation>
    <scope>NUCLEOTIDE SEQUENCE [LARGE SCALE GENOMIC DNA]</scope>
    <source>
        <strain evidence="3 4">KACC 23027</strain>
    </source>
</reference>
<feature type="transmembrane region" description="Helical" evidence="1">
    <location>
        <begin position="23"/>
        <end position="44"/>
    </location>
</feature>
<feature type="transmembrane region" description="Helical" evidence="1">
    <location>
        <begin position="144"/>
        <end position="162"/>
    </location>
</feature>
<dbReference type="RefSeq" id="WP_275278237.1">
    <property type="nucleotide sequence ID" value="NZ_CP119108.1"/>
</dbReference>
<keyword evidence="4" id="KW-1185">Reference proteome</keyword>
<dbReference type="EMBL" id="CP119108">
    <property type="protein sequence ID" value="WEG08910.1"/>
    <property type="molecule type" value="Genomic_DNA"/>
</dbReference>
<feature type="transmembrane region" description="Helical" evidence="1">
    <location>
        <begin position="344"/>
        <end position="363"/>
    </location>
</feature>
<dbReference type="Pfam" id="PF01757">
    <property type="entry name" value="Acyl_transf_3"/>
    <property type="match status" value="1"/>
</dbReference>
<dbReference type="GO" id="GO:0016746">
    <property type="term" value="F:acyltransferase activity"/>
    <property type="evidence" value="ECO:0007669"/>
    <property type="project" value="UniProtKB-KW"/>
</dbReference>
<evidence type="ECO:0000259" key="2">
    <source>
        <dbReference type="Pfam" id="PF01757"/>
    </source>
</evidence>
<accession>A0ABY8C0Z0</accession>
<feature type="domain" description="Acyltransferase 3" evidence="2">
    <location>
        <begin position="19"/>
        <end position="360"/>
    </location>
</feature>
<sequence length="438" mass="45464">MAVAPTAFVAPPRARPRDSGIDLVRALCVVVVVVLHALMVGVSIGPAGPVFENAAEGTAWVVPLTWVAQIMPVFFVIGGFAGATAYRRARERGGSGLDFVAARVHRLLLPAVLSIGAVGVGLAALAAAGVAGDIVQIAGFRYSQPLWFLGVFLLCQALLPLLHRAHERAPARSILALVAAAVAVDAVRDLSGLDMLGFLNLAFVWLALQQLGFFIADGHIDALPSRTRAAVAGAAVGLLALAVVAGVFSPDMLENLNPPTTALLLLGLAQTMVLSLLRRRLRALSARPRVAAFTRFVTARTMTIYLWHMPVLLAMAGVSALGAIRFGMPLPAPSSMLWWLTRPLWIAAALGLVAAVAVALAGCERRRIPASTPSTTRGAMAVLLGLGAVVLQLVAGTTVLTAVLAVALLGGALRLARTARSRQLGAGPLTAAVEVDVP</sequence>
<dbReference type="InterPro" id="IPR002656">
    <property type="entry name" value="Acyl_transf_3_dom"/>
</dbReference>
<feature type="transmembrane region" description="Helical" evidence="1">
    <location>
        <begin position="174"/>
        <end position="191"/>
    </location>
</feature>
<evidence type="ECO:0000313" key="3">
    <source>
        <dbReference type="EMBL" id="WEG08910.1"/>
    </source>
</evidence>
<keyword evidence="1" id="KW-0472">Membrane</keyword>
<keyword evidence="3" id="KW-0808">Transferase</keyword>
<name>A0ABY8C0Z0_9MICO</name>
<protein>
    <submittedName>
        <fullName evidence="3">Acyltransferase family protein</fullName>
    </submittedName>
</protein>
<proteinExistence type="predicted"/>
<feature type="transmembrane region" description="Helical" evidence="1">
    <location>
        <begin position="228"/>
        <end position="248"/>
    </location>
</feature>
<feature type="transmembrane region" description="Helical" evidence="1">
    <location>
        <begin position="64"/>
        <end position="86"/>
    </location>
</feature>
<keyword evidence="3" id="KW-0012">Acyltransferase</keyword>
<evidence type="ECO:0000313" key="4">
    <source>
        <dbReference type="Proteomes" id="UP001214553"/>
    </source>
</evidence>
<keyword evidence="1" id="KW-1133">Transmembrane helix</keyword>